<organism evidence="5 6">
    <name type="scientific">Flavobacterium chungbukense</name>
    <dbReference type="NCBI Taxonomy" id="877464"/>
    <lineage>
        <taxon>Bacteria</taxon>
        <taxon>Pseudomonadati</taxon>
        <taxon>Bacteroidota</taxon>
        <taxon>Flavobacteriia</taxon>
        <taxon>Flavobacteriales</taxon>
        <taxon>Flavobacteriaceae</taxon>
        <taxon>Flavobacterium</taxon>
    </lineage>
</organism>
<keyword evidence="3" id="KW-0808">Transferase</keyword>
<dbReference type="PANTHER" id="PTHR43179:SF12">
    <property type="entry name" value="GALACTOFURANOSYLTRANSFERASE GLFT2"/>
    <property type="match status" value="1"/>
</dbReference>
<proteinExistence type="inferred from homology"/>
<evidence type="ECO:0000256" key="2">
    <source>
        <dbReference type="ARBA" id="ARBA00022676"/>
    </source>
</evidence>
<accession>A0ABP7XKR2</accession>
<dbReference type="PANTHER" id="PTHR43179">
    <property type="entry name" value="RHAMNOSYLTRANSFERASE WBBL"/>
    <property type="match status" value="1"/>
</dbReference>
<dbReference type="RefSeq" id="WP_229354914.1">
    <property type="nucleotide sequence ID" value="NZ_BAABAO010000001.1"/>
</dbReference>
<dbReference type="Proteomes" id="UP001501333">
    <property type="component" value="Unassembled WGS sequence"/>
</dbReference>
<feature type="domain" description="Glycosyltransferase 2-like" evidence="4">
    <location>
        <begin position="4"/>
        <end position="111"/>
    </location>
</feature>
<reference evidence="6" key="1">
    <citation type="journal article" date="2019" name="Int. J. Syst. Evol. Microbiol.">
        <title>The Global Catalogue of Microorganisms (GCM) 10K type strain sequencing project: providing services to taxonomists for standard genome sequencing and annotation.</title>
        <authorList>
            <consortium name="The Broad Institute Genomics Platform"/>
            <consortium name="The Broad Institute Genome Sequencing Center for Infectious Disease"/>
            <person name="Wu L."/>
            <person name="Ma J."/>
        </authorList>
    </citation>
    <scope>NUCLEOTIDE SEQUENCE [LARGE SCALE GENOMIC DNA]</scope>
    <source>
        <strain evidence="6">JCM 17386</strain>
    </source>
</reference>
<evidence type="ECO:0000313" key="5">
    <source>
        <dbReference type="EMBL" id="GAA4120645.1"/>
    </source>
</evidence>
<protein>
    <recommendedName>
        <fullName evidence="4">Glycosyltransferase 2-like domain-containing protein</fullName>
    </recommendedName>
</protein>
<sequence>MKLSVIILSYTTTEGLFEMTSNCINSLIASEKSIQIEVILVESNKDYVNSEFKYPEFVKVIVPESDFNFHKFLNIGVKESKGDFVALCNNDLIFYENWFSKILEVHKNNSHIESFSPSGKINDFDFAKEFELGYKVRTHVLGWCLVTTKKVIKRIGYLDETFNLGYADNDYAMTLKKYNIRHALVNSSKVEHLEREKTKKNREGLSVGFKKLRENVDLDLNKLPNYVLTEANKYLLEDKKVLDDYIKFHNKWGSPSLLYKKNRIADLCIKFHVGFLNRIIL</sequence>
<dbReference type="Gene3D" id="3.90.550.10">
    <property type="entry name" value="Spore Coat Polysaccharide Biosynthesis Protein SpsA, Chain A"/>
    <property type="match status" value="1"/>
</dbReference>
<dbReference type="EMBL" id="BAABAO010000001">
    <property type="protein sequence ID" value="GAA4120645.1"/>
    <property type="molecule type" value="Genomic_DNA"/>
</dbReference>
<name>A0ABP7XKR2_9FLAO</name>
<comment type="caution">
    <text evidence="5">The sequence shown here is derived from an EMBL/GenBank/DDBJ whole genome shotgun (WGS) entry which is preliminary data.</text>
</comment>
<comment type="similarity">
    <text evidence="1">Belongs to the glycosyltransferase 2 family.</text>
</comment>
<dbReference type="Pfam" id="PF00535">
    <property type="entry name" value="Glycos_transf_2"/>
    <property type="match status" value="1"/>
</dbReference>
<gene>
    <name evidence="5" type="ORF">GCM10022250_01480</name>
</gene>
<keyword evidence="2" id="KW-0328">Glycosyltransferase</keyword>
<evidence type="ECO:0000256" key="1">
    <source>
        <dbReference type="ARBA" id="ARBA00006739"/>
    </source>
</evidence>
<evidence type="ECO:0000256" key="3">
    <source>
        <dbReference type="ARBA" id="ARBA00022679"/>
    </source>
</evidence>
<dbReference type="SUPFAM" id="SSF53448">
    <property type="entry name" value="Nucleotide-diphospho-sugar transferases"/>
    <property type="match status" value="1"/>
</dbReference>
<evidence type="ECO:0000313" key="6">
    <source>
        <dbReference type="Proteomes" id="UP001501333"/>
    </source>
</evidence>
<dbReference type="InterPro" id="IPR029044">
    <property type="entry name" value="Nucleotide-diphossugar_trans"/>
</dbReference>
<dbReference type="InterPro" id="IPR001173">
    <property type="entry name" value="Glyco_trans_2-like"/>
</dbReference>
<evidence type="ECO:0000259" key="4">
    <source>
        <dbReference type="Pfam" id="PF00535"/>
    </source>
</evidence>
<keyword evidence="6" id="KW-1185">Reference proteome</keyword>